<evidence type="ECO:0000313" key="2">
    <source>
        <dbReference type="EMBL" id="BBY46043.1"/>
    </source>
</evidence>
<feature type="region of interest" description="Disordered" evidence="1">
    <location>
        <begin position="195"/>
        <end position="217"/>
    </location>
</feature>
<gene>
    <name evidence="2" type="ORF">MCEL_43380</name>
</gene>
<name>A0A7I7RNH5_MYCCF</name>
<accession>A0A7I7RNH5</accession>
<evidence type="ECO:0000313" key="3">
    <source>
        <dbReference type="Proteomes" id="UP000466431"/>
    </source>
</evidence>
<dbReference type="KEGG" id="mcee:MCEL_43380"/>
<proteinExistence type="predicted"/>
<dbReference type="EMBL" id="AP022591">
    <property type="protein sequence ID" value="BBY46043.1"/>
    <property type="molecule type" value="Genomic_DNA"/>
</dbReference>
<keyword evidence="3" id="KW-1185">Reference proteome</keyword>
<protein>
    <submittedName>
        <fullName evidence="2">Uncharacterized protein</fullName>
    </submittedName>
</protein>
<feature type="region of interest" description="Disordered" evidence="1">
    <location>
        <begin position="74"/>
        <end position="102"/>
    </location>
</feature>
<feature type="compositionally biased region" description="Basic and acidic residues" evidence="1">
    <location>
        <begin position="74"/>
        <end position="90"/>
    </location>
</feature>
<dbReference type="Proteomes" id="UP000466431">
    <property type="component" value="Chromosome"/>
</dbReference>
<dbReference type="AlphaFoldDB" id="A0A7I7RNH5"/>
<organism evidence="2 3">
    <name type="scientific">Mycolicibacterium celeriflavum</name>
    <name type="common">Mycobacterium celeriflavum</name>
    <dbReference type="NCBI Taxonomy" id="1249101"/>
    <lineage>
        <taxon>Bacteria</taxon>
        <taxon>Bacillati</taxon>
        <taxon>Actinomycetota</taxon>
        <taxon>Actinomycetes</taxon>
        <taxon>Mycobacteriales</taxon>
        <taxon>Mycobacteriaceae</taxon>
        <taxon>Mycolicibacterium</taxon>
    </lineage>
</organism>
<sequence length="217" mass="24598">MVHHSDYLNRRDDHALCGMVLESPTTLGQAAGAVAICPDCQAKLAEYHLAWWRDKARAVAAELEDLRVKYQELMERSGDSDSETAPRIEPEPQGDPTVGHDEAEPVSLLDHARVELLRLCRQCREEAVPHWRLKTTMQAFSDKLSADERVRLAQEIGADGSLIRWCTTEVVNLGWQVSNSPVQGEPEEMWDAWTHDSYQTPKKTKWRLGRPRSQDAS</sequence>
<evidence type="ECO:0000256" key="1">
    <source>
        <dbReference type="SAM" id="MobiDB-lite"/>
    </source>
</evidence>
<reference evidence="2 3" key="1">
    <citation type="journal article" date="2019" name="Emerg. Microbes Infect.">
        <title>Comprehensive subspecies identification of 175 nontuberculous mycobacteria species based on 7547 genomic profiles.</title>
        <authorList>
            <person name="Matsumoto Y."/>
            <person name="Kinjo T."/>
            <person name="Motooka D."/>
            <person name="Nabeya D."/>
            <person name="Jung N."/>
            <person name="Uechi K."/>
            <person name="Horii T."/>
            <person name="Iida T."/>
            <person name="Fujita J."/>
            <person name="Nakamura S."/>
        </authorList>
    </citation>
    <scope>NUCLEOTIDE SEQUENCE [LARGE SCALE GENOMIC DNA]</scope>
    <source>
        <strain evidence="2 3">JCM 18439</strain>
    </source>
</reference>